<protein>
    <submittedName>
        <fullName evidence="1">Uncharacterized protein</fullName>
    </submittedName>
</protein>
<gene>
    <name evidence="1" type="ORF">JMJ77_000447</name>
</gene>
<dbReference type="Proteomes" id="UP000699042">
    <property type="component" value="Unassembled WGS sequence"/>
</dbReference>
<comment type="caution">
    <text evidence="1">The sequence shown here is derived from an EMBL/GenBank/DDBJ whole genome shotgun (WGS) entry which is preliminary data.</text>
</comment>
<reference evidence="1" key="1">
    <citation type="submission" date="2021-05" db="EMBL/GenBank/DDBJ databases">
        <title>Comparative genomics of three Colletotrichum scovillei strains and genetic complementation revealed genes involved fungal growth and virulence on chili pepper.</title>
        <authorList>
            <person name="Hsieh D.-K."/>
            <person name="Chuang S.-C."/>
            <person name="Chen C.-Y."/>
            <person name="Chao Y.-T."/>
            <person name="Lu M.-Y.J."/>
            <person name="Lee M.-H."/>
            <person name="Shih M.-C."/>
        </authorList>
    </citation>
    <scope>NUCLEOTIDE SEQUENCE</scope>
    <source>
        <strain evidence="1">Coll-153</strain>
    </source>
</reference>
<proteinExistence type="predicted"/>
<dbReference type="EMBL" id="JAESDN010000003">
    <property type="protein sequence ID" value="KAG7053358.1"/>
    <property type="molecule type" value="Genomic_DNA"/>
</dbReference>
<evidence type="ECO:0000313" key="1">
    <source>
        <dbReference type="EMBL" id="KAG7053358.1"/>
    </source>
</evidence>
<name>A0A9P7R9K6_9PEZI</name>
<dbReference type="AlphaFoldDB" id="A0A9P7R9K6"/>
<evidence type="ECO:0000313" key="2">
    <source>
        <dbReference type="Proteomes" id="UP000699042"/>
    </source>
</evidence>
<sequence length="49" mass="5853">MQDIDKVLVERRNRYCTRDGVRCTPNLAQQSIFPHQEHAENVRNSLRTR</sequence>
<keyword evidence="2" id="KW-1185">Reference proteome</keyword>
<accession>A0A9P7R9K6</accession>
<organism evidence="1 2">
    <name type="scientific">Colletotrichum scovillei</name>
    <dbReference type="NCBI Taxonomy" id="1209932"/>
    <lineage>
        <taxon>Eukaryota</taxon>
        <taxon>Fungi</taxon>
        <taxon>Dikarya</taxon>
        <taxon>Ascomycota</taxon>
        <taxon>Pezizomycotina</taxon>
        <taxon>Sordariomycetes</taxon>
        <taxon>Hypocreomycetidae</taxon>
        <taxon>Glomerellales</taxon>
        <taxon>Glomerellaceae</taxon>
        <taxon>Colletotrichum</taxon>
        <taxon>Colletotrichum acutatum species complex</taxon>
    </lineage>
</organism>